<comment type="caution">
    <text evidence="2">The sequence shown here is derived from an EMBL/GenBank/DDBJ whole genome shotgun (WGS) entry which is preliminary data.</text>
</comment>
<dbReference type="RefSeq" id="WP_209852244.1">
    <property type="nucleotide sequence ID" value="NZ_CBCRVE010000004.1"/>
</dbReference>
<dbReference type="Proteomes" id="UP001519273">
    <property type="component" value="Unassembled WGS sequence"/>
</dbReference>
<keyword evidence="1" id="KW-0472">Membrane</keyword>
<keyword evidence="1" id="KW-0812">Transmembrane</keyword>
<keyword evidence="1" id="KW-1133">Transmembrane helix</keyword>
<evidence type="ECO:0000313" key="3">
    <source>
        <dbReference type="Proteomes" id="UP001519273"/>
    </source>
</evidence>
<evidence type="ECO:0000256" key="1">
    <source>
        <dbReference type="SAM" id="Phobius"/>
    </source>
</evidence>
<dbReference type="EMBL" id="JAGGKP010000011">
    <property type="protein sequence ID" value="MBP1938211.1"/>
    <property type="molecule type" value="Genomic_DNA"/>
</dbReference>
<sequence length="59" mass="6647">MNQEPKKEEDEDLSYWEMFTSNKNVASVVVGIVASILILFVLYALVNGIAFNVEITPQQ</sequence>
<organism evidence="2 3">
    <name type="scientific">Paenibacillus sediminis</name>
    <dbReference type="NCBI Taxonomy" id="664909"/>
    <lineage>
        <taxon>Bacteria</taxon>
        <taxon>Bacillati</taxon>
        <taxon>Bacillota</taxon>
        <taxon>Bacilli</taxon>
        <taxon>Bacillales</taxon>
        <taxon>Paenibacillaceae</taxon>
        <taxon>Paenibacillus</taxon>
    </lineage>
</organism>
<keyword evidence="3" id="KW-1185">Reference proteome</keyword>
<evidence type="ECO:0000313" key="2">
    <source>
        <dbReference type="EMBL" id="MBP1938211.1"/>
    </source>
</evidence>
<name>A0ABS4H6W1_9BACL</name>
<gene>
    <name evidence="2" type="ORF">J2Z20_003130</name>
</gene>
<feature type="transmembrane region" description="Helical" evidence="1">
    <location>
        <begin position="25"/>
        <end position="46"/>
    </location>
</feature>
<accession>A0ABS4H6W1</accession>
<protein>
    <submittedName>
        <fullName evidence="2">Uncharacterized protein</fullName>
    </submittedName>
</protein>
<reference evidence="2 3" key="1">
    <citation type="submission" date="2021-03" db="EMBL/GenBank/DDBJ databases">
        <title>Genomic Encyclopedia of Type Strains, Phase IV (KMG-IV): sequencing the most valuable type-strain genomes for metagenomic binning, comparative biology and taxonomic classification.</title>
        <authorList>
            <person name="Goeker M."/>
        </authorList>
    </citation>
    <scope>NUCLEOTIDE SEQUENCE [LARGE SCALE GENOMIC DNA]</scope>
    <source>
        <strain evidence="2 3">DSM 23491</strain>
    </source>
</reference>
<proteinExistence type="predicted"/>